<feature type="compositionally biased region" description="Basic and acidic residues" evidence="1">
    <location>
        <begin position="1"/>
        <end position="20"/>
    </location>
</feature>
<feature type="compositionally biased region" description="Polar residues" evidence="1">
    <location>
        <begin position="27"/>
        <end position="38"/>
    </location>
</feature>
<dbReference type="AlphaFoldDB" id="A0A9P5XVW8"/>
<feature type="transmembrane region" description="Helical" evidence="2">
    <location>
        <begin position="170"/>
        <end position="187"/>
    </location>
</feature>
<keyword evidence="2" id="KW-0472">Membrane</keyword>
<accession>A0A9P5XVW8</accession>
<evidence type="ECO:0000256" key="2">
    <source>
        <dbReference type="SAM" id="Phobius"/>
    </source>
</evidence>
<sequence length="253" mass="28701">MNERTTKASWRIGEKKRETRGPPLLPSSRNYLPQSSPRRSVDLATCTHTPPRAWVQIAIYPGWGHASITSHRRRFCRRLRSMYICPSVSRLFECIQGLCPHCRGTTPPTNQCCAVAIRTIRSSTSNKCNTIPDVFLVAFLSLPSLPIGDLREYRVLLGPSANCATRIDQAPRIFLCICIVLFVYFGLTPRPPGLVQKLTGSQARRWAVNCRDVHVRTYRPISLPCHPAHFSHSVVYLLSPSPPFCECEHSRWY</sequence>
<feature type="region of interest" description="Disordered" evidence="1">
    <location>
        <begin position="1"/>
        <end position="38"/>
    </location>
</feature>
<evidence type="ECO:0000256" key="1">
    <source>
        <dbReference type="SAM" id="MobiDB-lite"/>
    </source>
</evidence>
<evidence type="ECO:0000313" key="3">
    <source>
        <dbReference type="EMBL" id="KAF9458029.1"/>
    </source>
</evidence>
<reference evidence="3" key="1">
    <citation type="submission" date="2020-11" db="EMBL/GenBank/DDBJ databases">
        <authorList>
            <consortium name="DOE Joint Genome Institute"/>
            <person name="Ahrendt S."/>
            <person name="Riley R."/>
            <person name="Andreopoulos W."/>
            <person name="Labutti K."/>
            <person name="Pangilinan J."/>
            <person name="Ruiz-Duenas F.J."/>
            <person name="Barrasa J.M."/>
            <person name="Sanchez-Garcia M."/>
            <person name="Camarero S."/>
            <person name="Miyauchi S."/>
            <person name="Serrano A."/>
            <person name="Linde D."/>
            <person name="Babiker R."/>
            <person name="Drula E."/>
            <person name="Ayuso-Fernandez I."/>
            <person name="Pacheco R."/>
            <person name="Padilla G."/>
            <person name="Ferreira P."/>
            <person name="Barriuso J."/>
            <person name="Kellner H."/>
            <person name="Castanera R."/>
            <person name="Alfaro M."/>
            <person name="Ramirez L."/>
            <person name="Pisabarro A.G."/>
            <person name="Kuo A."/>
            <person name="Tritt A."/>
            <person name="Lipzen A."/>
            <person name="He G."/>
            <person name="Yan M."/>
            <person name="Ng V."/>
            <person name="Cullen D."/>
            <person name="Martin F."/>
            <person name="Rosso M.-N."/>
            <person name="Henrissat B."/>
            <person name="Hibbett D."/>
            <person name="Martinez A.T."/>
            <person name="Grigoriev I.V."/>
        </authorList>
    </citation>
    <scope>NUCLEOTIDE SEQUENCE</scope>
    <source>
        <strain evidence="3">CBS 247.69</strain>
    </source>
</reference>
<comment type="caution">
    <text evidence="3">The sequence shown here is derived from an EMBL/GenBank/DDBJ whole genome shotgun (WGS) entry which is preliminary data.</text>
</comment>
<dbReference type="Proteomes" id="UP000807353">
    <property type="component" value="Unassembled WGS sequence"/>
</dbReference>
<keyword evidence="2" id="KW-0812">Transmembrane</keyword>
<evidence type="ECO:0000313" key="4">
    <source>
        <dbReference type="Proteomes" id="UP000807353"/>
    </source>
</evidence>
<organism evidence="3 4">
    <name type="scientific">Collybia nuda</name>
    <dbReference type="NCBI Taxonomy" id="64659"/>
    <lineage>
        <taxon>Eukaryota</taxon>
        <taxon>Fungi</taxon>
        <taxon>Dikarya</taxon>
        <taxon>Basidiomycota</taxon>
        <taxon>Agaricomycotina</taxon>
        <taxon>Agaricomycetes</taxon>
        <taxon>Agaricomycetidae</taxon>
        <taxon>Agaricales</taxon>
        <taxon>Tricholomatineae</taxon>
        <taxon>Clitocybaceae</taxon>
        <taxon>Collybia</taxon>
    </lineage>
</organism>
<keyword evidence="2" id="KW-1133">Transmembrane helix</keyword>
<name>A0A9P5XVW8_9AGAR</name>
<protein>
    <submittedName>
        <fullName evidence="3">Uncharacterized protein</fullName>
    </submittedName>
</protein>
<keyword evidence="4" id="KW-1185">Reference proteome</keyword>
<dbReference type="EMBL" id="MU150351">
    <property type="protein sequence ID" value="KAF9458029.1"/>
    <property type="molecule type" value="Genomic_DNA"/>
</dbReference>
<gene>
    <name evidence="3" type="ORF">BDZ94DRAFT_151967</name>
</gene>
<proteinExistence type="predicted"/>